<feature type="binding site" evidence="12">
    <location>
        <position position="572"/>
    </location>
    <ligand>
        <name>ATP</name>
        <dbReference type="ChEBI" id="CHEBI:30616"/>
    </ligand>
</feature>
<sequence>MACMVYFLVCRPTKLEPLTNPYLGLSKSSDQSSRTVKCKKSLVHFNHHKKTDRLTIFMEIMQSLTIKSSVFYLPLLVLYFFSAKLCHSSAYTRPEKYFINCGSSSSFITPSRTFIGDVNSSSFALKKKKSSTVEDVNKSTTKSLLYQTARIFRQQSSYEFETTIKGTYLVRLHFFAFSSPANLSGALFDVSASGFSLLRNFSVGNGSNSPVIKEFFLSVNFSKFTVYFVPRESFFAFVNAIEVFPLPDSFFPDEAPHVSSMGRSGSFSGLLSKALMTIHRINVGGCILTPDNDTLWRYWIPDDSYLQCADAAKNTALYTFKLNYPAGVSRYTAPDSIYQSAKEMNIDNSRYSNFFNITWSFKVSENTRHFIRIHFCDIVSPSNGDIVFDLYIYSKFSHQIDSFQTTQTLDTPFFDDFMVDSDDSGLLNISIGPRRDSEYKNAFLNGVEIMEILGESGSKSKHKIHLSVIISTGLGSLALASILAALLALILRRRKSKTAATRDWSSVQGCSRVHHGIVISSIAPNISLGLKISLAEIQFATKNFDAKMKIGKGGFGTVFRGSLKNGTKVAVKRGEPGSGQGFSEFQTEIMVLSRIHHRHLVSLIGYCDEKSEMILIYEFMERGTLRDQLYNSAFPPLSWKQRLEICIGAARGLHYIHRGASGGFIHRDIKSTNILLDENYVAKVADFGISRLGDPNQTHVSTCIKGTFGYLDPVYFRTQRLTEKSDVYSFGVVLLEVLCARPAIDTLLPRDQVNLADWWMFCKDQCILDHIIDPTIKGHINPNSLRKFSETAEKCLLEYQSDRPTMADVLWDLEYALQLQQTATWRGPHEDSRTNNSSLPIVQTFPSVIYSEKDDVPILSGDNSNSLAAEIFSQLRMDEER</sequence>
<dbReference type="AlphaFoldDB" id="A0AAV8TUP7"/>
<dbReference type="InterPro" id="IPR001245">
    <property type="entry name" value="Ser-Thr/Tyr_kinase_cat_dom"/>
</dbReference>
<evidence type="ECO:0000256" key="12">
    <source>
        <dbReference type="PROSITE-ProRule" id="PRU10141"/>
    </source>
</evidence>
<dbReference type="Gene3D" id="1.10.510.10">
    <property type="entry name" value="Transferase(Phosphotransferase) domain 1"/>
    <property type="match status" value="1"/>
</dbReference>
<dbReference type="PROSITE" id="PS00108">
    <property type="entry name" value="PROTEIN_KINASE_ST"/>
    <property type="match status" value="1"/>
</dbReference>
<name>A0AAV8TUP7_9ROSI</name>
<dbReference type="PANTHER" id="PTHR27003">
    <property type="entry name" value="OS07G0166700 PROTEIN"/>
    <property type="match status" value="1"/>
</dbReference>
<dbReference type="FunFam" id="2.60.120.430:FF:000005">
    <property type="entry name" value="Putative receptor-like protein kinase"/>
    <property type="match status" value="1"/>
</dbReference>
<evidence type="ECO:0000256" key="10">
    <source>
        <dbReference type="ARBA" id="ARBA00023136"/>
    </source>
</evidence>
<dbReference type="CDD" id="cd14066">
    <property type="entry name" value="STKc_IRAK"/>
    <property type="match status" value="1"/>
</dbReference>
<keyword evidence="2" id="KW-0723">Serine/threonine-protein kinase</keyword>
<keyword evidence="5" id="KW-0732">Signal</keyword>
<protein>
    <recommendedName>
        <fullName evidence="14">Protein kinase domain-containing protein</fullName>
    </recommendedName>
</protein>
<dbReference type="Proteomes" id="UP001159364">
    <property type="component" value="Linkage Group LG03"/>
</dbReference>
<evidence type="ECO:0000256" key="13">
    <source>
        <dbReference type="SAM" id="Phobius"/>
    </source>
</evidence>
<dbReference type="InterPro" id="IPR017441">
    <property type="entry name" value="Protein_kinase_ATP_BS"/>
</dbReference>
<keyword evidence="3" id="KW-0808">Transferase</keyword>
<feature type="transmembrane region" description="Helical" evidence="13">
    <location>
        <begin position="468"/>
        <end position="491"/>
    </location>
</feature>
<proteinExistence type="predicted"/>
<evidence type="ECO:0000256" key="11">
    <source>
        <dbReference type="ARBA" id="ARBA00023180"/>
    </source>
</evidence>
<dbReference type="InterPro" id="IPR024788">
    <property type="entry name" value="Malectin-like_Carb-bd_dom"/>
</dbReference>
<evidence type="ECO:0000256" key="7">
    <source>
        <dbReference type="ARBA" id="ARBA00022777"/>
    </source>
</evidence>
<dbReference type="GO" id="GO:0009506">
    <property type="term" value="C:plasmodesma"/>
    <property type="evidence" value="ECO:0007669"/>
    <property type="project" value="TreeGrafter"/>
</dbReference>
<dbReference type="InterPro" id="IPR045272">
    <property type="entry name" value="ANXUR1/2-like"/>
</dbReference>
<dbReference type="GO" id="GO:0005524">
    <property type="term" value="F:ATP binding"/>
    <property type="evidence" value="ECO:0007669"/>
    <property type="project" value="UniProtKB-UniRule"/>
</dbReference>
<comment type="subcellular location">
    <subcellularLocation>
        <location evidence="1">Membrane</location>
        <topology evidence="1">Single-pass type I membrane protein</topology>
    </subcellularLocation>
</comment>
<comment type="caution">
    <text evidence="15">The sequence shown here is derived from an EMBL/GenBank/DDBJ whole genome shotgun (WGS) entry which is preliminary data.</text>
</comment>
<evidence type="ECO:0000256" key="2">
    <source>
        <dbReference type="ARBA" id="ARBA00022527"/>
    </source>
</evidence>
<gene>
    <name evidence="15" type="ORF">K2173_021323</name>
</gene>
<organism evidence="15 16">
    <name type="scientific">Erythroxylum novogranatense</name>
    <dbReference type="NCBI Taxonomy" id="1862640"/>
    <lineage>
        <taxon>Eukaryota</taxon>
        <taxon>Viridiplantae</taxon>
        <taxon>Streptophyta</taxon>
        <taxon>Embryophyta</taxon>
        <taxon>Tracheophyta</taxon>
        <taxon>Spermatophyta</taxon>
        <taxon>Magnoliopsida</taxon>
        <taxon>eudicotyledons</taxon>
        <taxon>Gunneridae</taxon>
        <taxon>Pentapetalae</taxon>
        <taxon>rosids</taxon>
        <taxon>fabids</taxon>
        <taxon>Malpighiales</taxon>
        <taxon>Erythroxylaceae</taxon>
        <taxon>Erythroxylum</taxon>
    </lineage>
</organism>
<keyword evidence="4 13" id="KW-0812">Transmembrane</keyword>
<evidence type="ECO:0000256" key="4">
    <source>
        <dbReference type="ARBA" id="ARBA00022692"/>
    </source>
</evidence>
<dbReference type="Pfam" id="PF12819">
    <property type="entry name" value="Malectin_like"/>
    <property type="match status" value="1"/>
</dbReference>
<dbReference type="InterPro" id="IPR008271">
    <property type="entry name" value="Ser/Thr_kinase_AS"/>
</dbReference>
<keyword evidence="9 13" id="KW-1133">Transmembrane helix</keyword>
<evidence type="ECO:0000256" key="8">
    <source>
        <dbReference type="ARBA" id="ARBA00022840"/>
    </source>
</evidence>
<dbReference type="GO" id="GO:0004714">
    <property type="term" value="F:transmembrane receptor protein tyrosine kinase activity"/>
    <property type="evidence" value="ECO:0007669"/>
    <property type="project" value="InterPro"/>
</dbReference>
<dbReference type="SUPFAM" id="SSF56112">
    <property type="entry name" value="Protein kinase-like (PK-like)"/>
    <property type="match status" value="1"/>
</dbReference>
<evidence type="ECO:0000313" key="15">
    <source>
        <dbReference type="EMBL" id="KAJ8770676.1"/>
    </source>
</evidence>
<dbReference type="GO" id="GO:0004674">
    <property type="term" value="F:protein serine/threonine kinase activity"/>
    <property type="evidence" value="ECO:0007669"/>
    <property type="project" value="UniProtKB-KW"/>
</dbReference>
<dbReference type="PANTHER" id="PTHR27003:SF398">
    <property type="entry name" value="PROTEIN KINASE DOMAIN-CONTAINING PROTEIN"/>
    <property type="match status" value="1"/>
</dbReference>
<feature type="domain" description="Protein kinase" evidence="14">
    <location>
        <begin position="544"/>
        <end position="816"/>
    </location>
</feature>
<keyword evidence="16" id="KW-1185">Reference proteome</keyword>
<dbReference type="Pfam" id="PF07714">
    <property type="entry name" value="PK_Tyr_Ser-Thr"/>
    <property type="match status" value="1"/>
</dbReference>
<dbReference type="Gene3D" id="2.60.120.430">
    <property type="entry name" value="Galactose-binding lectin"/>
    <property type="match status" value="2"/>
</dbReference>
<dbReference type="InterPro" id="IPR000719">
    <property type="entry name" value="Prot_kinase_dom"/>
</dbReference>
<evidence type="ECO:0000256" key="5">
    <source>
        <dbReference type="ARBA" id="ARBA00022729"/>
    </source>
</evidence>
<evidence type="ECO:0000313" key="16">
    <source>
        <dbReference type="Proteomes" id="UP001159364"/>
    </source>
</evidence>
<evidence type="ECO:0000256" key="3">
    <source>
        <dbReference type="ARBA" id="ARBA00022679"/>
    </source>
</evidence>
<dbReference type="Gene3D" id="3.30.200.20">
    <property type="entry name" value="Phosphorylase Kinase, domain 1"/>
    <property type="match status" value="1"/>
</dbReference>
<evidence type="ECO:0000259" key="14">
    <source>
        <dbReference type="PROSITE" id="PS50011"/>
    </source>
</evidence>
<evidence type="ECO:0000256" key="1">
    <source>
        <dbReference type="ARBA" id="ARBA00004479"/>
    </source>
</evidence>
<keyword evidence="6 12" id="KW-0547">Nucleotide-binding</keyword>
<dbReference type="PROSITE" id="PS00107">
    <property type="entry name" value="PROTEIN_KINASE_ATP"/>
    <property type="match status" value="1"/>
</dbReference>
<dbReference type="FunFam" id="1.10.510.10:FF:000252">
    <property type="entry name" value="Receptor-like protein kinase FERONIA"/>
    <property type="match status" value="1"/>
</dbReference>
<dbReference type="PROSITE" id="PS50011">
    <property type="entry name" value="PROTEIN_KINASE_DOM"/>
    <property type="match status" value="1"/>
</dbReference>
<keyword evidence="7" id="KW-0418">Kinase</keyword>
<dbReference type="FunFam" id="3.30.200.20:FF:000039">
    <property type="entry name" value="receptor-like protein kinase FERONIA"/>
    <property type="match status" value="1"/>
</dbReference>
<dbReference type="InterPro" id="IPR011009">
    <property type="entry name" value="Kinase-like_dom_sf"/>
</dbReference>
<dbReference type="SMART" id="SM00220">
    <property type="entry name" value="S_TKc"/>
    <property type="match status" value="1"/>
</dbReference>
<evidence type="ECO:0000256" key="6">
    <source>
        <dbReference type="ARBA" id="ARBA00022741"/>
    </source>
</evidence>
<dbReference type="EMBL" id="JAIWQS010000003">
    <property type="protein sequence ID" value="KAJ8770676.1"/>
    <property type="molecule type" value="Genomic_DNA"/>
</dbReference>
<keyword evidence="8 12" id="KW-0067">ATP-binding</keyword>
<evidence type="ECO:0000256" key="9">
    <source>
        <dbReference type="ARBA" id="ARBA00022989"/>
    </source>
</evidence>
<reference evidence="15 16" key="1">
    <citation type="submission" date="2021-09" db="EMBL/GenBank/DDBJ databases">
        <title>Genomic insights and catalytic innovation underlie evolution of tropane alkaloids biosynthesis.</title>
        <authorList>
            <person name="Wang Y.-J."/>
            <person name="Tian T."/>
            <person name="Huang J.-P."/>
            <person name="Huang S.-X."/>
        </authorList>
    </citation>
    <scope>NUCLEOTIDE SEQUENCE [LARGE SCALE GENOMIC DNA]</scope>
    <source>
        <strain evidence="15">KIB-2018</strain>
        <tissue evidence="15">Leaf</tissue>
    </source>
</reference>
<accession>A0AAV8TUP7</accession>
<dbReference type="GO" id="GO:0005886">
    <property type="term" value="C:plasma membrane"/>
    <property type="evidence" value="ECO:0007669"/>
    <property type="project" value="TreeGrafter"/>
</dbReference>
<keyword evidence="10 13" id="KW-0472">Membrane</keyword>
<keyword evidence="11" id="KW-0325">Glycoprotein</keyword>
<dbReference type="FunFam" id="2.60.120.430:FF:000013">
    <property type="entry name" value="Putative receptor-like protein kinase"/>
    <property type="match status" value="1"/>
</dbReference>